<dbReference type="Gene3D" id="3.30.450.40">
    <property type="match status" value="1"/>
</dbReference>
<dbReference type="Pfam" id="PF02518">
    <property type="entry name" value="HATPase_c"/>
    <property type="match status" value="1"/>
</dbReference>
<dbReference type="EMBL" id="BSPX01000016">
    <property type="protein sequence ID" value="GLT21971.1"/>
    <property type="molecule type" value="Genomic_DNA"/>
</dbReference>
<dbReference type="PANTHER" id="PTHR45569">
    <property type="entry name" value="SENSOR PROTEIN KDPD"/>
    <property type="match status" value="1"/>
</dbReference>
<dbReference type="PROSITE" id="PS50109">
    <property type="entry name" value="HIS_KIN"/>
    <property type="match status" value="1"/>
</dbReference>
<dbReference type="InterPro" id="IPR025201">
    <property type="entry name" value="KdpD_TM"/>
</dbReference>
<protein>
    <recommendedName>
        <fullName evidence="3">histidine kinase</fullName>
        <ecNumber evidence="3">2.7.13.3</ecNumber>
    </recommendedName>
</protein>
<organism evidence="15 16">
    <name type="scientific">Zoogloea oryzae</name>
    <dbReference type="NCBI Taxonomy" id="310767"/>
    <lineage>
        <taxon>Bacteria</taxon>
        <taxon>Pseudomonadati</taxon>
        <taxon>Pseudomonadota</taxon>
        <taxon>Betaproteobacteria</taxon>
        <taxon>Rhodocyclales</taxon>
        <taxon>Zoogloeaceae</taxon>
        <taxon>Zoogloea</taxon>
    </lineage>
</organism>
<dbReference type="Pfam" id="PF00512">
    <property type="entry name" value="HisKA"/>
    <property type="match status" value="1"/>
</dbReference>
<dbReference type="Gene3D" id="3.40.50.620">
    <property type="entry name" value="HUPs"/>
    <property type="match status" value="1"/>
</dbReference>
<evidence type="ECO:0000256" key="6">
    <source>
        <dbReference type="ARBA" id="ARBA00022692"/>
    </source>
</evidence>
<dbReference type="InterPro" id="IPR003594">
    <property type="entry name" value="HATPase_dom"/>
</dbReference>
<keyword evidence="16" id="KW-1185">Reference proteome</keyword>
<dbReference type="PRINTS" id="PR00344">
    <property type="entry name" value="BCTRLSENSOR"/>
</dbReference>
<sequence>MLTRVQQDEARAKRGRLKIFFGASAGVGKTCAMLAAARQQLIQGTDVVIGVVETHGRMETEAMADGIERIAPIAVPYRGRTLAEFDLDQALARKPALILMDELAHSNVAGSRHPKRWQDVEELLAAGIDVYSTVNVQHLESLNDVVSGITGIRVWETVPDRVFDNADEVVLVDLPPDELLARLREGKVYLPNQAERAIRNFFRRGNLLALRELALRRTADRVDDDVQQYRRDQLVSPVWQTQDSLLACVGPGEGSEKIVRTAARIASRLEAPWQAIYVETPERQRLPAASRERILKTLKLAQDLGASTATVTGARVEDEVVRYARAHNLSRIMVGRDAPPTWRIWRRSVADRIGQLAPDLDVIQVARAEGRAGVAPRSLEQLAGQHVANWRGYALTALVCGLAGLIATPLYPLFDLANIVMVFLLGVVVVAVRFGRGPAVMASFLSVAIFDFFFVPPRMSFAVSDVQYLMTFAVMLAVGLVVGQLTAGYKYQAHVAGRRESRVRALYEMSRDLSGALLPEQIAEIGERFLTAELGARAAFLLADENDRLQAPIFVSKGLPEIDPGIAQWAFDHAEPAGQGTDTLPASPILYLPLKAPMRVRGVLGLEMRKPAHLLIPEQRRLLDTFASLIAIALERVHYVGVAQESTVQIESERLRNSLLSAISHDLRTPLSALIGLADSMFLTQPPPTGAQADISRKLREQALRINAQVDNLLDMARLQAGRVQLNRQWQPLEEVVGSAIKNLRPALASHPVRVELDDELPLVEVDSVLMQRVFSNLLENAVKYTPPGTHVWVRAFTTGAQLEVHVEDDGPGLPVGREEVIFKKFERGQPEGNTPGVGLGLAICRAIVEAHDGEIYARPRPGGGACFVFTLPLGTPPSLVGDDDLDPTS</sequence>
<evidence type="ECO:0000256" key="12">
    <source>
        <dbReference type="ARBA" id="ARBA00023136"/>
    </source>
</evidence>
<dbReference type="CDD" id="cd01987">
    <property type="entry name" value="USP_KdpD-like"/>
    <property type="match status" value="1"/>
</dbReference>
<keyword evidence="8 15" id="KW-0418">Kinase</keyword>
<keyword evidence="11" id="KW-0902">Two-component regulatory system</keyword>
<dbReference type="CDD" id="cd00082">
    <property type="entry name" value="HisKA"/>
    <property type="match status" value="1"/>
</dbReference>
<gene>
    <name evidence="15" type="primary">kdpD</name>
    <name evidence="15" type="ORF">GCM10007933_14260</name>
</gene>
<keyword evidence="12 13" id="KW-0472">Membrane</keyword>
<dbReference type="InterPro" id="IPR036890">
    <property type="entry name" value="HATPase_C_sf"/>
</dbReference>
<comment type="subcellular location">
    <subcellularLocation>
        <location evidence="2">Membrane</location>
        <topology evidence="2">Multi-pass membrane protein</topology>
    </subcellularLocation>
</comment>
<dbReference type="EC" id="2.7.13.3" evidence="3"/>
<accession>A0ABQ6FAN5</accession>
<dbReference type="CDD" id="cd00075">
    <property type="entry name" value="HATPase"/>
    <property type="match status" value="1"/>
</dbReference>
<dbReference type="SMART" id="SM00387">
    <property type="entry name" value="HATPase_c"/>
    <property type="match status" value="1"/>
</dbReference>
<dbReference type="InterPro" id="IPR003018">
    <property type="entry name" value="GAF"/>
</dbReference>
<dbReference type="InterPro" id="IPR029016">
    <property type="entry name" value="GAF-like_dom_sf"/>
</dbReference>
<keyword evidence="9" id="KW-0067">ATP-binding</keyword>
<dbReference type="InterPro" id="IPR003852">
    <property type="entry name" value="Sig_transdc_His_kinase_KdpD_N"/>
</dbReference>
<keyword evidence="7" id="KW-0547">Nucleotide-binding</keyword>
<evidence type="ECO:0000256" key="2">
    <source>
        <dbReference type="ARBA" id="ARBA00004141"/>
    </source>
</evidence>
<name>A0ABQ6FAN5_9RHOO</name>
<dbReference type="Pfam" id="PF13492">
    <property type="entry name" value="GAF_3"/>
    <property type="match status" value="1"/>
</dbReference>
<evidence type="ECO:0000256" key="5">
    <source>
        <dbReference type="ARBA" id="ARBA00022679"/>
    </source>
</evidence>
<evidence type="ECO:0000256" key="7">
    <source>
        <dbReference type="ARBA" id="ARBA00022741"/>
    </source>
</evidence>
<evidence type="ECO:0000313" key="15">
    <source>
        <dbReference type="EMBL" id="GLT21971.1"/>
    </source>
</evidence>
<dbReference type="InterPro" id="IPR038318">
    <property type="entry name" value="KdpD_sf"/>
</dbReference>
<keyword evidence="10 13" id="KW-1133">Transmembrane helix</keyword>
<reference evidence="16" key="1">
    <citation type="journal article" date="2019" name="Int. J. Syst. Evol. Microbiol.">
        <title>The Global Catalogue of Microorganisms (GCM) 10K type strain sequencing project: providing services to taxonomists for standard genome sequencing and annotation.</title>
        <authorList>
            <consortium name="The Broad Institute Genomics Platform"/>
            <consortium name="The Broad Institute Genome Sequencing Center for Infectious Disease"/>
            <person name="Wu L."/>
            <person name="Ma J."/>
        </authorList>
    </citation>
    <scope>NUCLEOTIDE SEQUENCE [LARGE SCALE GENOMIC DNA]</scope>
    <source>
        <strain evidence="16">NBRC 102407</strain>
    </source>
</reference>
<evidence type="ECO:0000256" key="8">
    <source>
        <dbReference type="ARBA" id="ARBA00022777"/>
    </source>
</evidence>
<dbReference type="InterPro" id="IPR027417">
    <property type="entry name" value="P-loop_NTPase"/>
</dbReference>
<keyword evidence="4" id="KW-0597">Phosphoprotein</keyword>
<evidence type="ECO:0000256" key="13">
    <source>
        <dbReference type="SAM" id="Phobius"/>
    </source>
</evidence>
<dbReference type="NCBIfam" id="NF007793">
    <property type="entry name" value="PRK10490.1"/>
    <property type="match status" value="1"/>
</dbReference>
<proteinExistence type="predicted"/>
<dbReference type="SUPFAM" id="SSF55874">
    <property type="entry name" value="ATPase domain of HSP90 chaperone/DNA topoisomerase II/histidine kinase"/>
    <property type="match status" value="1"/>
</dbReference>
<dbReference type="InterPro" id="IPR003661">
    <property type="entry name" value="HisK_dim/P_dom"/>
</dbReference>
<keyword evidence="6 13" id="KW-0812">Transmembrane</keyword>
<feature type="domain" description="Histidine kinase" evidence="14">
    <location>
        <begin position="662"/>
        <end position="876"/>
    </location>
</feature>
<feature type="transmembrane region" description="Helical" evidence="13">
    <location>
        <begin position="416"/>
        <end position="432"/>
    </location>
</feature>
<dbReference type="Proteomes" id="UP001157167">
    <property type="component" value="Unassembled WGS sequence"/>
</dbReference>
<dbReference type="InterPro" id="IPR036097">
    <property type="entry name" value="HisK_dim/P_sf"/>
</dbReference>
<feature type="transmembrane region" description="Helical" evidence="13">
    <location>
        <begin position="439"/>
        <end position="456"/>
    </location>
</feature>
<dbReference type="Gene3D" id="3.40.50.300">
    <property type="entry name" value="P-loop containing nucleotide triphosphate hydrolases"/>
    <property type="match status" value="1"/>
</dbReference>
<evidence type="ECO:0000256" key="9">
    <source>
        <dbReference type="ARBA" id="ARBA00022840"/>
    </source>
</evidence>
<dbReference type="SUPFAM" id="SSF55781">
    <property type="entry name" value="GAF domain-like"/>
    <property type="match status" value="1"/>
</dbReference>
<dbReference type="SMART" id="SM00388">
    <property type="entry name" value="HisKA"/>
    <property type="match status" value="1"/>
</dbReference>
<evidence type="ECO:0000256" key="4">
    <source>
        <dbReference type="ARBA" id="ARBA00022553"/>
    </source>
</evidence>
<dbReference type="Pfam" id="PF13493">
    <property type="entry name" value="DUF4118"/>
    <property type="match status" value="1"/>
</dbReference>
<evidence type="ECO:0000256" key="10">
    <source>
        <dbReference type="ARBA" id="ARBA00022989"/>
    </source>
</evidence>
<keyword evidence="5" id="KW-0808">Transferase</keyword>
<comment type="catalytic activity">
    <reaction evidence="1">
        <text>ATP + protein L-histidine = ADP + protein N-phospho-L-histidine.</text>
        <dbReference type="EC" id="2.7.13.3"/>
    </reaction>
</comment>
<evidence type="ECO:0000256" key="11">
    <source>
        <dbReference type="ARBA" id="ARBA00023012"/>
    </source>
</evidence>
<dbReference type="SUPFAM" id="SSF52402">
    <property type="entry name" value="Adenine nucleotide alpha hydrolases-like"/>
    <property type="match status" value="1"/>
</dbReference>
<dbReference type="InterPro" id="IPR052023">
    <property type="entry name" value="Histidine_kinase_KdpD"/>
</dbReference>
<evidence type="ECO:0000256" key="1">
    <source>
        <dbReference type="ARBA" id="ARBA00000085"/>
    </source>
</evidence>
<evidence type="ECO:0000313" key="16">
    <source>
        <dbReference type="Proteomes" id="UP001157167"/>
    </source>
</evidence>
<dbReference type="PANTHER" id="PTHR45569:SF1">
    <property type="entry name" value="SENSOR PROTEIN KDPD"/>
    <property type="match status" value="1"/>
</dbReference>
<dbReference type="GO" id="GO:0016301">
    <property type="term" value="F:kinase activity"/>
    <property type="evidence" value="ECO:0007669"/>
    <property type="project" value="UniProtKB-KW"/>
</dbReference>
<evidence type="ECO:0000256" key="3">
    <source>
        <dbReference type="ARBA" id="ARBA00012438"/>
    </source>
</evidence>
<feature type="transmembrane region" description="Helical" evidence="13">
    <location>
        <begin position="468"/>
        <end position="489"/>
    </location>
</feature>
<comment type="caution">
    <text evidence="15">The sequence shown here is derived from an EMBL/GenBank/DDBJ whole genome shotgun (WGS) entry which is preliminary data.</text>
</comment>
<dbReference type="InterPro" id="IPR014729">
    <property type="entry name" value="Rossmann-like_a/b/a_fold"/>
</dbReference>
<dbReference type="Pfam" id="PF02702">
    <property type="entry name" value="KdpD"/>
    <property type="match status" value="1"/>
</dbReference>
<dbReference type="InterPro" id="IPR004358">
    <property type="entry name" value="Sig_transdc_His_kin-like_C"/>
</dbReference>
<dbReference type="SUPFAM" id="SSF47384">
    <property type="entry name" value="Homodimeric domain of signal transducing histidine kinase"/>
    <property type="match status" value="1"/>
</dbReference>
<dbReference type="Gene3D" id="1.20.120.620">
    <property type="entry name" value="Backbone structure of the membrane domain of e. Coli histidine kinase receptor kdpd"/>
    <property type="match status" value="1"/>
</dbReference>
<dbReference type="Gene3D" id="1.10.287.130">
    <property type="match status" value="1"/>
</dbReference>
<dbReference type="InterPro" id="IPR005467">
    <property type="entry name" value="His_kinase_dom"/>
</dbReference>
<dbReference type="Gene3D" id="3.30.565.10">
    <property type="entry name" value="Histidine kinase-like ATPase, C-terminal domain"/>
    <property type="match status" value="1"/>
</dbReference>
<evidence type="ECO:0000259" key="14">
    <source>
        <dbReference type="PROSITE" id="PS50109"/>
    </source>
</evidence>